<dbReference type="PANTHER" id="PTHR12743">
    <property type="entry name" value="CYTOCHROME C1 HEME LYASE"/>
    <property type="match status" value="1"/>
</dbReference>
<feature type="compositionally biased region" description="Low complexity" evidence="11">
    <location>
        <begin position="1"/>
        <end position="16"/>
    </location>
</feature>
<evidence type="ECO:0000256" key="6">
    <source>
        <dbReference type="ARBA" id="ARBA00023004"/>
    </source>
</evidence>
<evidence type="ECO:0000256" key="5">
    <source>
        <dbReference type="ARBA" id="ARBA00022792"/>
    </source>
</evidence>
<comment type="catalytic activity">
    <reaction evidence="10">
        <text>holo-[cytochrome c] = apo-[cytochrome c] + heme b</text>
        <dbReference type="Rhea" id="RHEA:22648"/>
        <dbReference type="Rhea" id="RHEA-COMP:10725"/>
        <dbReference type="Rhea" id="RHEA-COMP:10726"/>
        <dbReference type="ChEBI" id="CHEBI:29950"/>
        <dbReference type="ChEBI" id="CHEBI:60344"/>
        <dbReference type="ChEBI" id="CHEBI:83739"/>
        <dbReference type="EC" id="4.4.1.17"/>
    </reaction>
</comment>
<dbReference type="Proteomes" id="UP000695562">
    <property type="component" value="Unassembled WGS sequence"/>
</dbReference>
<evidence type="ECO:0000256" key="11">
    <source>
        <dbReference type="SAM" id="MobiDB-lite"/>
    </source>
</evidence>
<evidence type="ECO:0000256" key="3">
    <source>
        <dbReference type="ARBA" id="ARBA00022617"/>
    </source>
</evidence>
<evidence type="ECO:0000256" key="4">
    <source>
        <dbReference type="ARBA" id="ARBA00022723"/>
    </source>
</evidence>
<dbReference type="OrthoDB" id="4243at2759"/>
<evidence type="ECO:0000256" key="7">
    <source>
        <dbReference type="ARBA" id="ARBA00023128"/>
    </source>
</evidence>
<keyword evidence="3 10" id="KW-0349">Heme</keyword>
<evidence type="ECO:0000256" key="1">
    <source>
        <dbReference type="ARBA" id="ARBA00004273"/>
    </source>
</evidence>
<dbReference type="AlphaFoldDB" id="A0A8J4PSF7"/>
<dbReference type="InterPro" id="IPR000511">
    <property type="entry name" value="Holocyt_c/c1_synthase"/>
</dbReference>
<proteinExistence type="inferred from homology"/>
<organism evidence="12 13">
    <name type="scientific">Polysphondylium violaceum</name>
    <dbReference type="NCBI Taxonomy" id="133409"/>
    <lineage>
        <taxon>Eukaryota</taxon>
        <taxon>Amoebozoa</taxon>
        <taxon>Evosea</taxon>
        <taxon>Eumycetozoa</taxon>
        <taxon>Dictyostelia</taxon>
        <taxon>Dictyosteliales</taxon>
        <taxon>Dictyosteliaceae</taxon>
        <taxon>Polysphondylium</taxon>
    </lineage>
</organism>
<comment type="caution">
    <text evidence="12">The sequence shown here is derived from an EMBL/GenBank/DDBJ whole genome shotgun (WGS) entry which is preliminary data.</text>
</comment>
<dbReference type="PANTHER" id="PTHR12743:SF0">
    <property type="entry name" value="HOLOCYTOCHROME C-TYPE SYNTHASE"/>
    <property type="match status" value="1"/>
</dbReference>
<comment type="subcellular location">
    <subcellularLocation>
        <location evidence="1 10">Mitochondrion inner membrane</location>
    </subcellularLocation>
</comment>
<sequence length="212" mass="24603">MSTDTKPTTTTTTTPDASNALGGGCPIAHDVNPLNNMYKPNQNPHPDQVKPLSTDRITSTIPRTEKDNWQYPSPQMFFNAMKKKQYEPKEDDMNVVISIHNTVNERCWEHILDWEKEYKEECDNPKLIKFSGKAQDFSPKARFLNLCLGYKLPFDRHDWIIDRNGKKVRYIIDFYEGKLDKDSGKSIGIYLDVRPAIDDYSSLVDRLKNIWK</sequence>
<comment type="similarity">
    <text evidence="2 10">Belongs to the cytochrome c-type heme lyase family.</text>
</comment>
<evidence type="ECO:0000256" key="2">
    <source>
        <dbReference type="ARBA" id="ARBA00007255"/>
    </source>
</evidence>
<keyword evidence="7 10" id="KW-0496">Mitochondrion</keyword>
<keyword evidence="8 10" id="KW-0472">Membrane</keyword>
<feature type="region of interest" description="Disordered" evidence="11">
    <location>
        <begin position="1"/>
        <end position="25"/>
    </location>
</feature>
<keyword evidence="5 10" id="KW-0999">Mitochondrion inner membrane</keyword>
<dbReference type="GO" id="GO:0005743">
    <property type="term" value="C:mitochondrial inner membrane"/>
    <property type="evidence" value="ECO:0007669"/>
    <property type="project" value="UniProtKB-SubCell"/>
</dbReference>
<evidence type="ECO:0000313" key="12">
    <source>
        <dbReference type="EMBL" id="KAF2072366.1"/>
    </source>
</evidence>
<keyword evidence="4 10" id="KW-0479">Metal-binding</keyword>
<dbReference type="Pfam" id="PF01265">
    <property type="entry name" value="Cyto_heme_lyase"/>
    <property type="match status" value="1"/>
</dbReference>
<keyword evidence="13" id="KW-1185">Reference proteome</keyword>
<protein>
    <recommendedName>
        <fullName evidence="10">Holocytochrome c-type synthase</fullName>
        <ecNumber evidence="10">4.4.1.17</ecNumber>
    </recommendedName>
</protein>
<reference evidence="12" key="1">
    <citation type="submission" date="2020-01" db="EMBL/GenBank/DDBJ databases">
        <title>Development of genomics and gene disruption for Polysphondylium violaceum indicates a role for the polyketide synthase stlB in stalk morphogenesis.</title>
        <authorList>
            <person name="Narita B."/>
            <person name="Kawabe Y."/>
            <person name="Kin K."/>
            <person name="Saito T."/>
            <person name="Gibbs R."/>
            <person name="Kuspa A."/>
            <person name="Muzny D."/>
            <person name="Queller D."/>
            <person name="Richards S."/>
            <person name="Strassman J."/>
            <person name="Sucgang R."/>
            <person name="Worley K."/>
            <person name="Schaap P."/>
        </authorList>
    </citation>
    <scope>NUCLEOTIDE SEQUENCE</scope>
    <source>
        <strain evidence="12">QSvi11</strain>
    </source>
</reference>
<evidence type="ECO:0000256" key="8">
    <source>
        <dbReference type="ARBA" id="ARBA00023136"/>
    </source>
</evidence>
<dbReference type="EMBL" id="AJWJ01000286">
    <property type="protein sequence ID" value="KAF2072366.1"/>
    <property type="molecule type" value="Genomic_DNA"/>
</dbReference>
<dbReference type="PROSITE" id="PS00822">
    <property type="entry name" value="CYTO_HEME_LYASE_2"/>
    <property type="match status" value="1"/>
</dbReference>
<accession>A0A8J4PSF7</accession>
<dbReference type="EC" id="4.4.1.17" evidence="10"/>
<keyword evidence="6 10" id="KW-0408">Iron</keyword>
<gene>
    <name evidence="12" type="ORF">CYY_006312</name>
</gene>
<evidence type="ECO:0000256" key="10">
    <source>
        <dbReference type="RuleBase" id="RU363130"/>
    </source>
</evidence>
<evidence type="ECO:0000313" key="13">
    <source>
        <dbReference type="Proteomes" id="UP000695562"/>
    </source>
</evidence>
<evidence type="ECO:0000256" key="9">
    <source>
        <dbReference type="ARBA" id="ARBA00023239"/>
    </source>
</evidence>
<dbReference type="GO" id="GO:0046872">
    <property type="term" value="F:metal ion binding"/>
    <property type="evidence" value="ECO:0007669"/>
    <property type="project" value="UniProtKB-KW"/>
</dbReference>
<dbReference type="GO" id="GO:0004408">
    <property type="term" value="F:holocytochrome-c synthase activity"/>
    <property type="evidence" value="ECO:0007669"/>
    <property type="project" value="UniProtKB-EC"/>
</dbReference>
<comment type="function">
    <text evidence="10">Lyase that catalyzes the covalent linking of the heme group to the cytochrome C apoprotein to produce the mature functional cytochrome.</text>
</comment>
<keyword evidence="9 10" id="KW-0456">Lyase</keyword>
<name>A0A8J4PSF7_9MYCE</name>